<evidence type="ECO:0000256" key="4">
    <source>
        <dbReference type="ARBA" id="ARBA00023326"/>
    </source>
</evidence>
<dbReference type="Pfam" id="PF00704">
    <property type="entry name" value="Glyco_hydro_18"/>
    <property type="match status" value="1"/>
</dbReference>
<comment type="catalytic activity">
    <reaction evidence="1">
        <text>Random endo-hydrolysis of N-acetyl-beta-D-glucosaminide (1-&gt;4)-beta-linkages in chitin and chitodextrins.</text>
        <dbReference type="EC" id="3.2.1.14"/>
    </reaction>
</comment>
<reference evidence="6 7" key="1">
    <citation type="journal article" date="2017" name="Nat. Microbiol.">
        <title>Natural product diversity associated with the nematode symbionts Photorhabdus and Xenorhabdus.</title>
        <authorList>
            <person name="Tobias N.J."/>
            <person name="Wolff H."/>
            <person name="Djahanschiri B."/>
            <person name="Grundmann F."/>
            <person name="Kronenwerth M."/>
            <person name="Shi Y.M."/>
            <person name="Simonyi S."/>
            <person name="Grun P."/>
            <person name="Shapiro-Ilan D."/>
            <person name="Pidot S.J."/>
            <person name="Stinear T.P."/>
            <person name="Ebersberger I."/>
            <person name="Bode H.B."/>
        </authorList>
    </citation>
    <scope>NUCLEOTIDE SEQUENCE [LARGE SCALE GENOMIC DNA]</scope>
    <source>
        <strain evidence="6 7">DSM 16342</strain>
    </source>
</reference>
<dbReference type="EC" id="3.2.1.14" evidence="2"/>
<dbReference type="Proteomes" id="UP000225833">
    <property type="component" value="Unassembled WGS sequence"/>
</dbReference>
<dbReference type="PROSITE" id="PS51910">
    <property type="entry name" value="GH18_2"/>
    <property type="match status" value="1"/>
</dbReference>
<keyword evidence="4" id="KW-0624">Polysaccharide degradation</keyword>
<dbReference type="SUPFAM" id="SSF51445">
    <property type="entry name" value="(Trans)glycosidases"/>
    <property type="match status" value="1"/>
</dbReference>
<keyword evidence="4" id="KW-0119">Carbohydrate metabolism</keyword>
<evidence type="ECO:0000313" key="7">
    <source>
        <dbReference type="Proteomes" id="UP000225833"/>
    </source>
</evidence>
<evidence type="ECO:0000256" key="1">
    <source>
        <dbReference type="ARBA" id="ARBA00000822"/>
    </source>
</evidence>
<dbReference type="RefSeq" id="WP_099134846.1">
    <property type="nucleotide sequence ID" value="NZ_CAWNNJ010000086.1"/>
</dbReference>
<dbReference type="InterPro" id="IPR017853">
    <property type="entry name" value="GH"/>
</dbReference>
<dbReference type="InterPro" id="IPR050314">
    <property type="entry name" value="Glycosyl_Hydrlase_18"/>
</dbReference>
<dbReference type="PANTHER" id="PTHR11177">
    <property type="entry name" value="CHITINASE"/>
    <property type="match status" value="1"/>
</dbReference>
<evidence type="ECO:0000256" key="3">
    <source>
        <dbReference type="ARBA" id="ARBA00023024"/>
    </source>
</evidence>
<dbReference type="GO" id="GO:0005576">
    <property type="term" value="C:extracellular region"/>
    <property type="evidence" value="ECO:0007669"/>
    <property type="project" value="TreeGrafter"/>
</dbReference>
<gene>
    <name evidence="6" type="ORF">Xbud_00809</name>
</gene>
<dbReference type="InterPro" id="IPR001223">
    <property type="entry name" value="Glyco_hydro18_cat"/>
</dbReference>
<dbReference type="GO" id="GO:0000272">
    <property type="term" value="P:polysaccharide catabolic process"/>
    <property type="evidence" value="ECO:0007669"/>
    <property type="project" value="UniProtKB-KW"/>
</dbReference>
<dbReference type="InterPro" id="IPR029070">
    <property type="entry name" value="Chitinase_insertion_sf"/>
</dbReference>
<evidence type="ECO:0000259" key="5">
    <source>
        <dbReference type="PROSITE" id="PS51910"/>
    </source>
</evidence>
<comment type="caution">
    <text evidence="6">The sequence shown here is derived from an EMBL/GenBank/DDBJ whole genome shotgun (WGS) entry which is preliminary data.</text>
</comment>
<feature type="domain" description="GH18" evidence="5">
    <location>
        <begin position="73"/>
        <end position="514"/>
    </location>
</feature>
<dbReference type="GO" id="GO:0008843">
    <property type="term" value="F:endochitinase activity"/>
    <property type="evidence" value="ECO:0007669"/>
    <property type="project" value="UniProtKB-EC"/>
</dbReference>
<sequence length="547" mass="60959">MDKTEKNTESNLVYSVDPGYQHEGALKGYGKEATQKTYALNNYDPAASTDILTYTSTRMAKTVFNTYEDNDDFSIACYFTDWAQYDARAVEPLPPDEVLKNQGGRGADLTRVKGDATNGSPFKKLIFSFVGIIGDKGPKKDTILSAAAIWGFGSDKDNIPESYTGWPIPIDPWADVSSFFNCGFKEGAGGVVAKDLYDQEKAKGLLGGFRELKKADPNLEISVSIGGWSMSGAFYDICRDDIHRKQFVEGLKDLFNRFPMFNHIDIDWEYPGSAGMGNQFDKDDYIYYKKLIEEIKAANISNLKGISIAASGDPEKIDDAHIPELIAAGVTGINLMTYDFFTLGDGQLSHHTNLYRNKDDKYSKYSVDDAVQHLIKLGIDEEKIFIGYSGYTRNAKGATINNQSPLQGTYTGSGNVVGSFESAVIEWTDVIYNYVDFENGIGRNGYEIIHDEIAQADYLYNEKLQVFMSLDTPRSVREKARYVKEKGLGGLFIWSGDQDNGLLTNAAHEGLGRKVKHQIIDMSPFYFDDDNLPSYDKPKEPQCKDCV</sequence>
<proteinExistence type="predicted"/>
<dbReference type="PANTHER" id="PTHR11177:SF317">
    <property type="entry name" value="CHITINASE 12-RELATED"/>
    <property type="match status" value="1"/>
</dbReference>
<dbReference type="InterPro" id="IPR011583">
    <property type="entry name" value="Chitinase_II/V-like_cat"/>
</dbReference>
<accession>A0A2D0J4D8</accession>
<dbReference type="SUPFAM" id="SSF54556">
    <property type="entry name" value="Chitinase insertion domain"/>
    <property type="match status" value="1"/>
</dbReference>
<dbReference type="AlphaFoldDB" id="A0A2D0J4D8"/>
<organism evidence="6 7">
    <name type="scientific">Xenorhabdus budapestensis</name>
    <dbReference type="NCBI Taxonomy" id="290110"/>
    <lineage>
        <taxon>Bacteria</taxon>
        <taxon>Pseudomonadati</taxon>
        <taxon>Pseudomonadota</taxon>
        <taxon>Gammaproteobacteria</taxon>
        <taxon>Enterobacterales</taxon>
        <taxon>Morganellaceae</taxon>
        <taxon>Xenorhabdus</taxon>
    </lineage>
</organism>
<keyword evidence="3" id="KW-0146">Chitin degradation</keyword>
<evidence type="ECO:0000313" key="6">
    <source>
        <dbReference type="EMBL" id="PHM29355.1"/>
    </source>
</evidence>
<dbReference type="OrthoDB" id="9775889at2"/>
<name>A0A2D0J4D8_XENBU</name>
<dbReference type="GO" id="GO:0006032">
    <property type="term" value="P:chitin catabolic process"/>
    <property type="evidence" value="ECO:0007669"/>
    <property type="project" value="UniProtKB-KW"/>
</dbReference>
<dbReference type="EMBL" id="NIBS01000002">
    <property type="protein sequence ID" value="PHM29355.1"/>
    <property type="molecule type" value="Genomic_DNA"/>
</dbReference>
<dbReference type="GO" id="GO:0008061">
    <property type="term" value="F:chitin binding"/>
    <property type="evidence" value="ECO:0007669"/>
    <property type="project" value="InterPro"/>
</dbReference>
<protein>
    <recommendedName>
        <fullName evidence="2">chitinase</fullName>
        <ecNumber evidence="2">3.2.1.14</ecNumber>
    </recommendedName>
</protein>
<dbReference type="SMART" id="SM00636">
    <property type="entry name" value="Glyco_18"/>
    <property type="match status" value="1"/>
</dbReference>
<dbReference type="Gene3D" id="3.10.50.10">
    <property type="match status" value="1"/>
</dbReference>
<dbReference type="Gene3D" id="3.20.20.80">
    <property type="entry name" value="Glycosidases"/>
    <property type="match status" value="1"/>
</dbReference>
<evidence type="ECO:0000256" key="2">
    <source>
        <dbReference type="ARBA" id="ARBA00012729"/>
    </source>
</evidence>